<keyword evidence="3" id="KW-1185">Reference proteome</keyword>
<dbReference type="EMBL" id="DS985262">
    <property type="protein sequence ID" value="EDV20146.1"/>
    <property type="molecule type" value="Genomic_DNA"/>
</dbReference>
<organism evidence="2 3">
    <name type="scientific">Trichoplax adhaerens</name>
    <name type="common">Trichoplax reptans</name>
    <dbReference type="NCBI Taxonomy" id="10228"/>
    <lineage>
        <taxon>Eukaryota</taxon>
        <taxon>Metazoa</taxon>
        <taxon>Placozoa</taxon>
        <taxon>Uniplacotomia</taxon>
        <taxon>Trichoplacea</taxon>
        <taxon>Trichoplacidae</taxon>
        <taxon>Trichoplax</taxon>
    </lineage>
</organism>
<dbReference type="HOGENOM" id="CLU_143062_1_0_1"/>
<sequence>MILKYLIGSLSFAAYFGDIGKLWCVSFKPHGFSQGLLKKQKVELTHCNDLGYWIGKVMDQDIEQSLRSLLSDEHLDRDSPDLWSDPSFGYNVKFSPAPSAVATPGSSKWQDESQNDREILIQELASLTKEEVLKKVRDLQNFAYQLGSEEGIKGYHTFSKTVIKPPFLNDN</sequence>
<dbReference type="KEGG" id="tad:TRIADDRAFT_61351"/>
<dbReference type="PhylomeDB" id="B3SAR3"/>
<dbReference type="InParanoid" id="B3SAR3"/>
<comment type="similarity">
    <text evidence="1">Belongs to the lin-52 family.</text>
</comment>
<proteinExistence type="inferred from homology"/>
<dbReference type="GO" id="GO:0070176">
    <property type="term" value="C:DRM complex"/>
    <property type="evidence" value="ECO:0007669"/>
    <property type="project" value="InterPro"/>
</dbReference>
<name>B3SAR3_TRIAD</name>
<dbReference type="PANTHER" id="PTHR31489">
    <property type="entry name" value="LIN52 FAMILY MEMBER"/>
    <property type="match status" value="1"/>
</dbReference>
<dbReference type="PANTHER" id="PTHR31489:SF2">
    <property type="entry name" value="PROTEIN LIN-52 HOMOLOG"/>
    <property type="match status" value="1"/>
</dbReference>
<protein>
    <submittedName>
        <fullName evidence="2">Uncharacterized protein</fullName>
    </submittedName>
</protein>
<dbReference type="GeneID" id="6758520"/>
<dbReference type="GO" id="GO:0006355">
    <property type="term" value="P:regulation of DNA-templated transcription"/>
    <property type="evidence" value="ECO:0007669"/>
    <property type="project" value="InterPro"/>
</dbReference>
<dbReference type="AlphaFoldDB" id="B3SAR3"/>
<dbReference type="STRING" id="10228.B3SAR3"/>
<evidence type="ECO:0000313" key="3">
    <source>
        <dbReference type="Proteomes" id="UP000009022"/>
    </source>
</evidence>
<dbReference type="RefSeq" id="XP_002117307.1">
    <property type="nucleotide sequence ID" value="XM_002117271.1"/>
</dbReference>
<dbReference type="Proteomes" id="UP000009022">
    <property type="component" value="Unassembled WGS sequence"/>
</dbReference>
<dbReference type="InterPro" id="IPR018737">
    <property type="entry name" value="DREAM_LIN52"/>
</dbReference>
<reference evidence="2 3" key="1">
    <citation type="journal article" date="2008" name="Nature">
        <title>The Trichoplax genome and the nature of placozoans.</title>
        <authorList>
            <person name="Srivastava M."/>
            <person name="Begovic E."/>
            <person name="Chapman J."/>
            <person name="Putnam N.H."/>
            <person name="Hellsten U."/>
            <person name="Kawashima T."/>
            <person name="Kuo A."/>
            <person name="Mitros T."/>
            <person name="Salamov A."/>
            <person name="Carpenter M.L."/>
            <person name="Signorovitch A.Y."/>
            <person name="Moreno M.A."/>
            <person name="Kamm K."/>
            <person name="Grimwood J."/>
            <person name="Schmutz J."/>
            <person name="Shapiro H."/>
            <person name="Grigoriev I.V."/>
            <person name="Buss L.W."/>
            <person name="Schierwater B."/>
            <person name="Dellaporta S.L."/>
            <person name="Rokhsar D.S."/>
        </authorList>
    </citation>
    <scope>NUCLEOTIDE SEQUENCE [LARGE SCALE GENOMIC DNA]</scope>
    <source>
        <strain evidence="2 3">Grell-BS-1999</strain>
    </source>
</reference>
<dbReference type="OrthoDB" id="5834362at2759"/>
<evidence type="ECO:0000313" key="2">
    <source>
        <dbReference type="EMBL" id="EDV20146.1"/>
    </source>
</evidence>
<gene>
    <name evidence="2" type="ORF">TRIADDRAFT_61351</name>
</gene>
<evidence type="ECO:0000256" key="1">
    <source>
        <dbReference type="ARBA" id="ARBA00005456"/>
    </source>
</evidence>
<dbReference type="Pfam" id="PF10044">
    <property type="entry name" value="LIN52"/>
    <property type="match status" value="1"/>
</dbReference>
<accession>B3SAR3</accession>
<dbReference type="CTD" id="6758520"/>
<dbReference type="eggNOG" id="KOG4402">
    <property type="taxonomic scope" value="Eukaryota"/>
</dbReference>